<comment type="caution">
    <text evidence="2">The sequence shown here is derived from an EMBL/GenBank/DDBJ whole genome shotgun (WGS) entry which is preliminary data.</text>
</comment>
<feature type="domain" description="DUF7796" evidence="1">
    <location>
        <begin position="17"/>
        <end position="142"/>
    </location>
</feature>
<organism evidence="2 3">
    <name type="scientific">Candidatus Fonsibacter lacus</name>
    <dbReference type="NCBI Taxonomy" id="2576439"/>
    <lineage>
        <taxon>Bacteria</taxon>
        <taxon>Pseudomonadati</taxon>
        <taxon>Pseudomonadota</taxon>
        <taxon>Alphaproteobacteria</taxon>
        <taxon>Candidatus Pelagibacterales</taxon>
        <taxon>Candidatus Pelagibacterales incertae sedis</taxon>
        <taxon>Candidatus Fonsibacter</taxon>
    </lineage>
</organism>
<dbReference type="InterPro" id="IPR056698">
    <property type="entry name" value="DUF7796"/>
</dbReference>
<dbReference type="EMBL" id="RFXN01000131">
    <property type="protein sequence ID" value="NBR94411.1"/>
    <property type="molecule type" value="Genomic_DNA"/>
</dbReference>
<name>A0A965GDA9_9PROT</name>
<evidence type="ECO:0000313" key="2">
    <source>
        <dbReference type="EMBL" id="NBR94411.1"/>
    </source>
</evidence>
<reference evidence="2" key="1">
    <citation type="submission" date="2018-10" db="EMBL/GenBank/DDBJ databases">
        <title>Iterative Subtractive Binning of Freshwater Chronoseries Metagenomes Recovers Nearly Complete Genomes from over Four Hundred Novel Species.</title>
        <authorList>
            <person name="Rodriguez-R L.M."/>
            <person name="Tsementzi D."/>
            <person name="Luo C."/>
            <person name="Konstantinidis K.T."/>
        </authorList>
    </citation>
    <scope>NUCLEOTIDE SEQUENCE</scope>
    <source>
        <strain evidence="2">WB5_2A_028</strain>
    </source>
</reference>
<evidence type="ECO:0000259" key="1">
    <source>
        <dbReference type="Pfam" id="PF25072"/>
    </source>
</evidence>
<evidence type="ECO:0000313" key="3">
    <source>
        <dbReference type="Proteomes" id="UP000740727"/>
    </source>
</evidence>
<proteinExistence type="predicted"/>
<dbReference type="Proteomes" id="UP000740727">
    <property type="component" value="Unassembled WGS sequence"/>
</dbReference>
<protein>
    <recommendedName>
        <fullName evidence="1">DUF7796 domain-containing protein</fullName>
    </recommendedName>
</protein>
<gene>
    <name evidence="2" type="ORF">EBT44_06280</name>
</gene>
<accession>A0A965GDA9</accession>
<sequence length="220" mass="25833">MRTLDQCANGLRRLVPPHSDIFVYAIQDDDAYKASILKPTALMVEPEPHLAERGKYFLTVPNGNHSVQSQLRQLYSKWRMWTFYESLGLRHDWIIRVRSDNIFLTPMEDIETCEHAVHIPPHSNWFGLNDQFAHGPFELMKTYYQRWLRIDEYVDNGGIFHTERFLKWALADVPVIRSKVWVAVLRPDGQIDPPYHSERWNDPAVEIPQQVINEGILIQL</sequence>
<dbReference type="AlphaFoldDB" id="A0A965GDA9"/>
<dbReference type="Pfam" id="PF25072">
    <property type="entry name" value="DUF7796"/>
    <property type="match status" value="1"/>
</dbReference>